<dbReference type="PANTHER" id="PTHR36507:SF1">
    <property type="entry name" value="BLL1555 PROTEIN"/>
    <property type="match status" value="1"/>
</dbReference>
<evidence type="ECO:0000313" key="3">
    <source>
        <dbReference type="Proteomes" id="UP000033072"/>
    </source>
</evidence>
<dbReference type="KEGG" id="mls:MSLAZ_0894"/>
<keyword evidence="3" id="KW-1185">Reference proteome</keyword>
<name>A0A0E3WS62_9EURY</name>
<dbReference type="OrthoDB" id="137915at2157"/>
<feature type="compositionally biased region" description="Low complexity" evidence="1">
    <location>
        <begin position="52"/>
        <end position="62"/>
    </location>
</feature>
<dbReference type="HOGENOM" id="CLU_113179_1_0_2"/>
<dbReference type="AlphaFoldDB" id="A0A0E3WS62"/>
<reference evidence="2 3" key="1">
    <citation type="submission" date="2014-07" db="EMBL/GenBank/DDBJ databases">
        <title>Methanogenic archaea and the global carbon cycle.</title>
        <authorList>
            <person name="Henriksen J.R."/>
            <person name="Luke J."/>
            <person name="Reinhart S."/>
            <person name="Benedict M.N."/>
            <person name="Youngblut N.D."/>
            <person name="Metcalf M.E."/>
            <person name="Whitaker R.J."/>
            <person name="Metcalf W.W."/>
        </authorList>
    </citation>
    <scope>NUCLEOTIDE SEQUENCE [LARGE SCALE GENOMIC DNA]</scope>
    <source>
        <strain evidence="2 3">Z-7289</strain>
    </source>
</reference>
<evidence type="ECO:0000313" key="2">
    <source>
        <dbReference type="EMBL" id="AKB74155.1"/>
    </source>
</evidence>
<protein>
    <submittedName>
        <fullName evidence="2">Copper binding protein, plastocyanin/azurin family</fullName>
    </submittedName>
</protein>
<feature type="region of interest" description="Disordered" evidence="1">
    <location>
        <begin position="52"/>
        <end position="78"/>
    </location>
</feature>
<dbReference type="InterPro" id="IPR008972">
    <property type="entry name" value="Cupredoxin"/>
</dbReference>
<dbReference type="EMBL" id="CP009515">
    <property type="protein sequence ID" value="AKB74155.1"/>
    <property type="molecule type" value="Genomic_DNA"/>
</dbReference>
<dbReference type="SUPFAM" id="SSF49503">
    <property type="entry name" value="Cupredoxins"/>
    <property type="match status" value="1"/>
</dbReference>
<proteinExistence type="predicted"/>
<dbReference type="PROSITE" id="PS51257">
    <property type="entry name" value="PROKAR_LIPOPROTEIN"/>
    <property type="match status" value="1"/>
</dbReference>
<gene>
    <name evidence="2" type="ORF">MSLAZ_0894</name>
</gene>
<dbReference type="InterPro" id="IPR052721">
    <property type="entry name" value="ET_Amicyanin"/>
</dbReference>
<dbReference type="Proteomes" id="UP000033072">
    <property type="component" value="Chromosome"/>
</dbReference>
<organism evidence="2 3">
    <name type="scientific">Methanosarcina lacustris Z-7289</name>
    <dbReference type="NCBI Taxonomy" id="1434111"/>
    <lineage>
        <taxon>Archaea</taxon>
        <taxon>Methanobacteriati</taxon>
        <taxon>Methanobacteriota</taxon>
        <taxon>Stenosarchaea group</taxon>
        <taxon>Methanomicrobia</taxon>
        <taxon>Methanosarcinales</taxon>
        <taxon>Methanosarcinaceae</taxon>
        <taxon>Methanosarcina</taxon>
    </lineage>
</organism>
<dbReference type="RefSeq" id="WP_048124921.1">
    <property type="nucleotide sequence ID" value="NZ_CP009515.1"/>
</dbReference>
<sequence>MKIKLIVLLLVLGVVLFSGCAGNEKPSPNETVTPEDAVTPEEIVTPKEIVTPTETENPVVTESGEEDVTPGVNVTPEVNQTEEGPVVNTSGIRTAPYIVRLDNYRASPSSLDLKEGETVAWINYHDSPRRVFTLTSEEHLFEDMGLVYRRSFAYTFNETGTYNFTVIGQPRMTVNITVNKP</sequence>
<evidence type="ECO:0000256" key="1">
    <source>
        <dbReference type="SAM" id="MobiDB-lite"/>
    </source>
</evidence>
<dbReference type="PANTHER" id="PTHR36507">
    <property type="entry name" value="BLL1555 PROTEIN"/>
    <property type="match status" value="1"/>
</dbReference>
<dbReference type="Gene3D" id="2.60.40.420">
    <property type="entry name" value="Cupredoxins - blue copper proteins"/>
    <property type="match status" value="1"/>
</dbReference>
<dbReference type="GeneID" id="24805606"/>
<accession>A0A0E3WS62</accession>
<dbReference type="PATRIC" id="fig|1434111.4.peg.1142"/>